<keyword evidence="1" id="KW-0175">Coiled coil</keyword>
<dbReference type="EMBL" id="JAUIZM010000001">
    <property type="protein sequence ID" value="KAK1405552.1"/>
    <property type="molecule type" value="Genomic_DNA"/>
</dbReference>
<sequence>MPLPRYQTLVFNPMSEIRVGRHGNNSLCSTWQHDSKMKRSFVVYSSIPPEPLIPSGGLPGGLPGSWKNWLLGMVVTVLIPLLTNKWGALLKWTRKNEEQIESAVQTVEDIVEAVEDVAEKVEKFTEDIIEDLPEGKFKTALGRIEHVAEEIAKDAKQIDNAIDKFQEVEDEVQAYIEEKQSNKAAEKDRDGKHAD</sequence>
<dbReference type="PANTHER" id="PTHR33735">
    <property type="entry name" value="EXPRESSED PROTEIN"/>
    <property type="match status" value="1"/>
</dbReference>
<name>A0AAD8JN56_9APIA</name>
<dbReference type="Proteomes" id="UP001237642">
    <property type="component" value="Unassembled WGS sequence"/>
</dbReference>
<accession>A0AAD8JN56</accession>
<reference evidence="2" key="1">
    <citation type="submission" date="2023-02" db="EMBL/GenBank/DDBJ databases">
        <title>Genome of toxic invasive species Heracleum sosnowskyi carries increased number of genes despite the absence of recent whole-genome duplications.</title>
        <authorList>
            <person name="Schelkunov M."/>
            <person name="Shtratnikova V."/>
            <person name="Makarenko M."/>
            <person name="Klepikova A."/>
            <person name="Omelchenko D."/>
            <person name="Novikova G."/>
            <person name="Obukhova E."/>
            <person name="Bogdanov V."/>
            <person name="Penin A."/>
            <person name="Logacheva M."/>
        </authorList>
    </citation>
    <scope>NUCLEOTIDE SEQUENCE</scope>
    <source>
        <strain evidence="2">Hsosn_3</strain>
        <tissue evidence="2">Leaf</tissue>
    </source>
</reference>
<gene>
    <name evidence="2" type="ORF">POM88_005157</name>
</gene>
<evidence type="ECO:0000256" key="1">
    <source>
        <dbReference type="SAM" id="Coils"/>
    </source>
</evidence>
<proteinExistence type="predicted"/>
<evidence type="ECO:0000313" key="2">
    <source>
        <dbReference type="EMBL" id="KAK1405552.1"/>
    </source>
</evidence>
<organism evidence="2 3">
    <name type="scientific">Heracleum sosnowskyi</name>
    <dbReference type="NCBI Taxonomy" id="360622"/>
    <lineage>
        <taxon>Eukaryota</taxon>
        <taxon>Viridiplantae</taxon>
        <taxon>Streptophyta</taxon>
        <taxon>Embryophyta</taxon>
        <taxon>Tracheophyta</taxon>
        <taxon>Spermatophyta</taxon>
        <taxon>Magnoliopsida</taxon>
        <taxon>eudicotyledons</taxon>
        <taxon>Gunneridae</taxon>
        <taxon>Pentapetalae</taxon>
        <taxon>asterids</taxon>
        <taxon>campanulids</taxon>
        <taxon>Apiales</taxon>
        <taxon>Apiaceae</taxon>
        <taxon>Apioideae</taxon>
        <taxon>apioid superclade</taxon>
        <taxon>Tordylieae</taxon>
        <taxon>Tordyliinae</taxon>
        <taxon>Heracleum</taxon>
    </lineage>
</organism>
<feature type="coiled-coil region" evidence="1">
    <location>
        <begin position="151"/>
        <end position="178"/>
    </location>
</feature>
<comment type="caution">
    <text evidence="2">The sequence shown here is derived from an EMBL/GenBank/DDBJ whole genome shotgun (WGS) entry which is preliminary data.</text>
</comment>
<reference evidence="2" key="2">
    <citation type="submission" date="2023-05" db="EMBL/GenBank/DDBJ databases">
        <authorList>
            <person name="Schelkunov M.I."/>
        </authorList>
    </citation>
    <scope>NUCLEOTIDE SEQUENCE</scope>
    <source>
        <strain evidence="2">Hsosn_3</strain>
        <tissue evidence="2">Leaf</tissue>
    </source>
</reference>
<keyword evidence="3" id="KW-1185">Reference proteome</keyword>
<dbReference type="PANTHER" id="PTHR33735:SF14">
    <property type="entry name" value="PHAGE CAPSID SCAFFOLDING PROTEIN (GPO) SERINE PEPTIDASE"/>
    <property type="match status" value="1"/>
</dbReference>
<protein>
    <submittedName>
        <fullName evidence="2">Plastid-targeted protein 2</fullName>
    </submittedName>
</protein>
<evidence type="ECO:0000313" key="3">
    <source>
        <dbReference type="Proteomes" id="UP001237642"/>
    </source>
</evidence>
<dbReference type="AlphaFoldDB" id="A0AAD8JN56"/>